<dbReference type="Gene3D" id="3.40.395.10">
    <property type="entry name" value="Adenoviral Proteinase, Chain A"/>
    <property type="match status" value="1"/>
</dbReference>
<dbReference type="AlphaFoldDB" id="A0AAV7X3J8"/>
<dbReference type="Proteomes" id="UP001075354">
    <property type="component" value="Unassembled WGS sequence"/>
</dbReference>
<dbReference type="SUPFAM" id="SSF57903">
    <property type="entry name" value="FYVE/PHD zinc finger"/>
    <property type="match status" value="1"/>
</dbReference>
<evidence type="ECO:0000313" key="8">
    <source>
        <dbReference type="EMBL" id="KAJ1519007.1"/>
    </source>
</evidence>
<proteinExistence type="inferred from homology"/>
<reference evidence="8" key="1">
    <citation type="submission" date="2022-12" db="EMBL/GenBank/DDBJ databases">
        <title>Chromosome-level genome assembly of the bean flower thrips Megalurothrips usitatus.</title>
        <authorList>
            <person name="Ma L."/>
            <person name="Liu Q."/>
            <person name="Li H."/>
            <person name="Cai W."/>
        </authorList>
    </citation>
    <scope>NUCLEOTIDE SEQUENCE</scope>
    <source>
        <strain evidence="8">Cailab_2022a</strain>
    </source>
</reference>
<evidence type="ECO:0000256" key="1">
    <source>
        <dbReference type="ARBA" id="ARBA00005234"/>
    </source>
</evidence>
<keyword evidence="6" id="KW-0862">Zinc</keyword>
<dbReference type="PANTHER" id="PTHR34718:SF2">
    <property type="entry name" value="PHD-TYPE DOMAIN-CONTAINING PROTEIN"/>
    <property type="match status" value="1"/>
</dbReference>
<dbReference type="PANTHER" id="PTHR34718">
    <property type="entry name" value="PHD-TYPE DOMAIN-CONTAINING PROTEIN"/>
    <property type="match status" value="1"/>
</dbReference>
<dbReference type="GO" id="GO:0008234">
    <property type="term" value="F:cysteine-type peptidase activity"/>
    <property type="evidence" value="ECO:0007669"/>
    <property type="project" value="InterPro"/>
</dbReference>
<protein>
    <recommendedName>
        <fullName evidence="7">Zinc finger PHD-type domain-containing protein</fullName>
    </recommendedName>
</protein>
<keyword evidence="2" id="KW-0645">Protease</keyword>
<feature type="domain" description="Zinc finger PHD-type" evidence="7">
    <location>
        <begin position="226"/>
        <end position="271"/>
    </location>
</feature>
<dbReference type="GO" id="GO:0006508">
    <property type="term" value="P:proteolysis"/>
    <property type="evidence" value="ECO:0007669"/>
    <property type="project" value="UniProtKB-KW"/>
</dbReference>
<sequence>MHVNCSSQIVDEKKGSNIQRICSSCNFSKEHSMTLLTMLEIDGGMLQDAHLNRASLMLRKQFPDIGSLHTTLYVQALESFGDLKYDPVSKDTDCIQFMYTGRKHWVTCTIEKGGVTPVILDSYAALGTTSETETQLAMLMNCQTEAFQLTFPSCAQQTVGDNCGLFAIAHATHFAFTRRIEFVNFDEEKLRQHWNDCILKGVLTCLPTKHGKKKASKLRHSLTSVYCTCRLPQHYDSSKMYGCEECSEWYHPRRVNLLEPPEGDYICESCSGNKQG</sequence>
<dbReference type="InterPro" id="IPR038765">
    <property type="entry name" value="Papain-like_cys_pep_sf"/>
</dbReference>
<dbReference type="EMBL" id="JAPTSV010000795">
    <property type="protein sequence ID" value="KAJ1519007.1"/>
    <property type="molecule type" value="Genomic_DNA"/>
</dbReference>
<evidence type="ECO:0000259" key="7">
    <source>
        <dbReference type="SMART" id="SM00249"/>
    </source>
</evidence>
<comment type="similarity">
    <text evidence="1">Belongs to the peptidase C48 family.</text>
</comment>
<evidence type="ECO:0000256" key="2">
    <source>
        <dbReference type="ARBA" id="ARBA00022670"/>
    </source>
</evidence>
<evidence type="ECO:0000256" key="5">
    <source>
        <dbReference type="ARBA" id="ARBA00022801"/>
    </source>
</evidence>
<name>A0AAV7X3J8_9NEOP</name>
<keyword evidence="9" id="KW-1185">Reference proteome</keyword>
<comment type="caution">
    <text evidence="8">The sequence shown here is derived from an EMBL/GenBank/DDBJ whole genome shotgun (WGS) entry which is preliminary data.</text>
</comment>
<organism evidence="8 9">
    <name type="scientific">Megalurothrips usitatus</name>
    <name type="common">bean blossom thrips</name>
    <dbReference type="NCBI Taxonomy" id="439358"/>
    <lineage>
        <taxon>Eukaryota</taxon>
        <taxon>Metazoa</taxon>
        <taxon>Ecdysozoa</taxon>
        <taxon>Arthropoda</taxon>
        <taxon>Hexapoda</taxon>
        <taxon>Insecta</taxon>
        <taxon>Pterygota</taxon>
        <taxon>Neoptera</taxon>
        <taxon>Paraneoptera</taxon>
        <taxon>Thysanoptera</taxon>
        <taxon>Terebrantia</taxon>
        <taxon>Thripoidea</taxon>
        <taxon>Thripidae</taxon>
        <taxon>Megalurothrips</taxon>
    </lineage>
</organism>
<dbReference type="Gene3D" id="3.30.40.10">
    <property type="entry name" value="Zinc/RING finger domain, C3HC4 (zinc finger)"/>
    <property type="match status" value="1"/>
</dbReference>
<evidence type="ECO:0000256" key="3">
    <source>
        <dbReference type="ARBA" id="ARBA00022723"/>
    </source>
</evidence>
<dbReference type="InterPro" id="IPR001965">
    <property type="entry name" value="Znf_PHD"/>
</dbReference>
<dbReference type="InterPro" id="IPR013083">
    <property type="entry name" value="Znf_RING/FYVE/PHD"/>
</dbReference>
<keyword evidence="4" id="KW-0863">Zinc-finger</keyword>
<evidence type="ECO:0000256" key="4">
    <source>
        <dbReference type="ARBA" id="ARBA00022771"/>
    </source>
</evidence>
<evidence type="ECO:0000313" key="9">
    <source>
        <dbReference type="Proteomes" id="UP001075354"/>
    </source>
</evidence>
<gene>
    <name evidence="8" type="ORF">ONE63_011388</name>
</gene>
<dbReference type="InterPro" id="IPR003653">
    <property type="entry name" value="Peptidase_C48_C"/>
</dbReference>
<evidence type="ECO:0000256" key="6">
    <source>
        <dbReference type="ARBA" id="ARBA00022833"/>
    </source>
</evidence>
<dbReference type="Pfam" id="PF02902">
    <property type="entry name" value="Peptidase_C48"/>
    <property type="match status" value="1"/>
</dbReference>
<dbReference type="GO" id="GO:0008270">
    <property type="term" value="F:zinc ion binding"/>
    <property type="evidence" value="ECO:0007669"/>
    <property type="project" value="UniProtKB-KW"/>
</dbReference>
<dbReference type="SMART" id="SM00249">
    <property type="entry name" value="PHD"/>
    <property type="match status" value="1"/>
</dbReference>
<keyword evidence="5" id="KW-0378">Hydrolase</keyword>
<dbReference type="SUPFAM" id="SSF54001">
    <property type="entry name" value="Cysteine proteinases"/>
    <property type="match status" value="1"/>
</dbReference>
<keyword evidence="3" id="KW-0479">Metal-binding</keyword>
<accession>A0AAV7X3J8</accession>
<dbReference type="InterPro" id="IPR011011">
    <property type="entry name" value="Znf_FYVE_PHD"/>
</dbReference>